<accession>A0ABR3P5K0</accession>
<protein>
    <recommendedName>
        <fullName evidence="3">ABC1 atypical kinase-like domain-containing protein</fullName>
    </recommendedName>
</protein>
<keyword evidence="5" id="KW-1185">Reference proteome</keyword>
<feature type="region of interest" description="Disordered" evidence="2">
    <location>
        <begin position="373"/>
        <end position="420"/>
    </location>
</feature>
<dbReference type="InterPro" id="IPR045307">
    <property type="entry name" value="ADCK1_dom"/>
</dbReference>
<comment type="similarity">
    <text evidence="1">Belongs to the protein kinase superfamily. ADCK protein kinase family.</text>
</comment>
<evidence type="ECO:0000313" key="5">
    <source>
        <dbReference type="Proteomes" id="UP001562354"/>
    </source>
</evidence>
<feature type="region of interest" description="Disordered" evidence="2">
    <location>
        <begin position="59"/>
        <end position="82"/>
    </location>
</feature>
<dbReference type="Proteomes" id="UP001562354">
    <property type="component" value="Unassembled WGS sequence"/>
</dbReference>
<dbReference type="EMBL" id="JBFMKM010000013">
    <property type="protein sequence ID" value="KAL1301453.1"/>
    <property type="molecule type" value="Genomic_DNA"/>
</dbReference>
<evidence type="ECO:0000256" key="2">
    <source>
        <dbReference type="SAM" id="MobiDB-lite"/>
    </source>
</evidence>
<organism evidence="4 5">
    <name type="scientific">Neodothiora populina</name>
    <dbReference type="NCBI Taxonomy" id="2781224"/>
    <lineage>
        <taxon>Eukaryota</taxon>
        <taxon>Fungi</taxon>
        <taxon>Dikarya</taxon>
        <taxon>Ascomycota</taxon>
        <taxon>Pezizomycotina</taxon>
        <taxon>Dothideomycetes</taxon>
        <taxon>Dothideomycetidae</taxon>
        <taxon>Dothideales</taxon>
        <taxon>Dothioraceae</taxon>
        <taxon>Neodothiora</taxon>
    </lineage>
</organism>
<sequence>MRRRLVLQRGSHQHTLSTSAINPRAHLSRTGRYDGSSPSSPLSLLSLPSKRFLSHSSRRVQGFQPLTPPSPESLGKPRPAKEYRRTRKVLRRLIQLALLVGAVHVVDQYAFDAVLTRCTRTFTVGLIAALDYKINFRPNPPFAKSLAEVHHRNAERLFHLLRENGGLYLKIGQAIAMQSAILPPEFQKMFASMFDDAPQNSWRDVQRVVREDFGKEVEEVFGVSFDDLPVQHGKGVMERSARASASVAQVHWARLADGREVAIKIQKREIERQVGWDLWAFKVVTRIYTYWFDIPLYSLVPYISERLMLETDFQNEAKNADDMRRLVLNEPRLNGKVYIPKVYPELSSRRVMTAEWIEGVRLWDKDGITRPWRGGWRKGSPGAGGRPLPPPDETTFESISHKDPDNEKLKPARDSWKGSRGDGGLGLSLKSVMETMVSLFSAQMFLWGIVHCDPHPGNIFIRRLPNGKPELVLIDHGLYIHMSPEFRHDYALFWKSLMTFDNATIKKISSGWGIRSPDLFASATLMRPYTGGDGSTSRGIKGLTEKEKRERAYEMQMQMRKGIKQILGDEAQFPQELIFIGRNLRIVQGNNQFLGSPVNRIKITSMWASRALTEHENLGITEKWRNYGSHLLFRVVLVGTDFFWWWSRIKQFWGVGEGMDADLEKQMKSMAGDMGIELNHGIFEG</sequence>
<feature type="compositionally biased region" description="Basic and acidic residues" evidence="2">
    <location>
        <begin position="399"/>
        <end position="420"/>
    </location>
</feature>
<dbReference type="GeneID" id="95979403"/>
<dbReference type="RefSeq" id="XP_069197729.1">
    <property type="nucleotide sequence ID" value="XM_069348590.1"/>
</dbReference>
<evidence type="ECO:0000313" key="4">
    <source>
        <dbReference type="EMBL" id="KAL1301453.1"/>
    </source>
</evidence>
<dbReference type="InterPro" id="IPR004147">
    <property type="entry name" value="ABC1_dom"/>
</dbReference>
<dbReference type="SUPFAM" id="SSF56112">
    <property type="entry name" value="Protein kinase-like (PK-like)"/>
    <property type="match status" value="1"/>
</dbReference>
<feature type="region of interest" description="Disordered" evidence="2">
    <location>
        <begin position="1"/>
        <end position="42"/>
    </location>
</feature>
<proteinExistence type="inferred from homology"/>
<comment type="caution">
    <text evidence="4">The sequence shown here is derived from an EMBL/GenBank/DDBJ whole genome shotgun (WGS) entry which is preliminary data.</text>
</comment>
<dbReference type="CDD" id="cd13969">
    <property type="entry name" value="ADCK1-like"/>
    <property type="match status" value="1"/>
</dbReference>
<dbReference type="InterPro" id="IPR051130">
    <property type="entry name" value="Mito_struct-func_regulator"/>
</dbReference>
<dbReference type="PANTHER" id="PTHR43173">
    <property type="entry name" value="ABC1 FAMILY PROTEIN"/>
    <property type="match status" value="1"/>
</dbReference>
<dbReference type="InterPro" id="IPR011009">
    <property type="entry name" value="Kinase-like_dom_sf"/>
</dbReference>
<dbReference type="Pfam" id="PF03109">
    <property type="entry name" value="ABC1"/>
    <property type="match status" value="1"/>
</dbReference>
<reference evidence="4 5" key="1">
    <citation type="submission" date="2024-07" db="EMBL/GenBank/DDBJ databases">
        <title>Draft sequence of the Neodothiora populina.</title>
        <authorList>
            <person name="Drown D.D."/>
            <person name="Schuette U.S."/>
            <person name="Buechlein A.B."/>
            <person name="Rusch D.R."/>
            <person name="Winton L.W."/>
            <person name="Adams G.A."/>
        </authorList>
    </citation>
    <scope>NUCLEOTIDE SEQUENCE [LARGE SCALE GENOMIC DNA]</scope>
    <source>
        <strain evidence="4 5">CPC 39397</strain>
    </source>
</reference>
<name>A0ABR3P5K0_9PEZI</name>
<dbReference type="PANTHER" id="PTHR43173:SF37">
    <property type="entry name" value="ABC1 FAMILY PROTEIN C10F6.14C"/>
    <property type="match status" value="1"/>
</dbReference>
<feature type="domain" description="ABC1 atypical kinase-like" evidence="3">
    <location>
        <begin position="193"/>
        <end position="508"/>
    </location>
</feature>
<evidence type="ECO:0000259" key="3">
    <source>
        <dbReference type="Pfam" id="PF03109"/>
    </source>
</evidence>
<gene>
    <name evidence="4" type="ORF">AAFC00_005704</name>
</gene>
<evidence type="ECO:0000256" key="1">
    <source>
        <dbReference type="ARBA" id="ARBA00009670"/>
    </source>
</evidence>